<evidence type="ECO:0000313" key="4">
    <source>
        <dbReference type="EMBL" id="TLU74135.1"/>
    </source>
</evidence>
<dbReference type="EMBL" id="VCDI01000001">
    <property type="protein sequence ID" value="TLU74135.1"/>
    <property type="molecule type" value="Genomic_DNA"/>
</dbReference>
<feature type="transmembrane region" description="Helical" evidence="2">
    <location>
        <begin position="64"/>
        <end position="82"/>
    </location>
</feature>
<evidence type="ECO:0000256" key="1">
    <source>
        <dbReference type="ARBA" id="ARBA00009129"/>
    </source>
</evidence>
<keyword evidence="2" id="KW-1133">Transmembrane helix</keyword>
<protein>
    <submittedName>
        <fullName evidence="4">CsbD family protein</fullName>
    </submittedName>
</protein>
<dbReference type="RefSeq" id="WP_138324388.1">
    <property type="nucleotide sequence ID" value="NZ_VCDI01000001.1"/>
</dbReference>
<accession>A0A5R9J980</accession>
<dbReference type="InterPro" id="IPR008462">
    <property type="entry name" value="CsbD"/>
</dbReference>
<evidence type="ECO:0000313" key="5">
    <source>
        <dbReference type="Proteomes" id="UP000305654"/>
    </source>
</evidence>
<dbReference type="Proteomes" id="UP000305654">
    <property type="component" value="Unassembled WGS sequence"/>
</dbReference>
<evidence type="ECO:0000259" key="3">
    <source>
        <dbReference type="Pfam" id="PF05532"/>
    </source>
</evidence>
<reference evidence="4 5" key="1">
    <citation type="submission" date="2019-05" db="EMBL/GenBank/DDBJ databases">
        <authorList>
            <person name="Pankratov T."/>
            <person name="Grouzdev D."/>
        </authorList>
    </citation>
    <scope>NUCLEOTIDE SEQUENCE [LARGE SCALE GENOMIC DNA]</scope>
    <source>
        <strain evidence="4 5">KEBCLARHB70R</strain>
    </source>
</reference>
<comment type="caution">
    <text evidence="4">The sequence shown here is derived from an EMBL/GenBank/DDBJ whole genome shotgun (WGS) entry which is preliminary data.</text>
</comment>
<sequence length="84" mass="8437">MVDTNRIQGAAEEVIGRVQDGAGGLLGDTASQAKGKARAAAGQAQGAYGEALDTVRDLAADQPLLALGVATVLGFIIGAIFARR</sequence>
<proteinExistence type="inferred from homology"/>
<dbReference type="SUPFAM" id="SSF69047">
    <property type="entry name" value="Hypothetical protein YjbJ"/>
    <property type="match status" value="1"/>
</dbReference>
<gene>
    <name evidence="4" type="ORF">FE263_02690</name>
</gene>
<name>A0A5R9J980_9PROT</name>
<keyword evidence="2" id="KW-0472">Membrane</keyword>
<dbReference type="Pfam" id="PF05532">
    <property type="entry name" value="CsbD"/>
    <property type="match status" value="1"/>
</dbReference>
<comment type="similarity">
    <text evidence="1">Belongs to the UPF0337 (CsbD) family.</text>
</comment>
<feature type="domain" description="CsbD-like" evidence="3">
    <location>
        <begin position="5"/>
        <end position="57"/>
    </location>
</feature>
<keyword evidence="2" id="KW-0812">Transmembrane</keyword>
<dbReference type="AlphaFoldDB" id="A0A5R9J980"/>
<dbReference type="Gene3D" id="1.10.1470.10">
    <property type="entry name" value="YjbJ"/>
    <property type="match status" value="1"/>
</dbReference>
<dbReference type="InterPro" id="IPR036629">
    <property type="entry name" value="YjbJ_sf"/>
</dbReference>
<keyword evidence="5" id="KW-1185">Reference proteome</keyword>
<organism evidence="4 5">
    <name type="scientific">Lichenicoccus roseus</name>
    <dbReference type="NCBI Taxonomy" id="2683649"/>
    <lineage>
        <taxon>Bacteria</taxon>
        <taxon>Pseudomonadati</taxon>
        <taxon>Pseudomonadota</taxon>
        <taxon>Alphaproteobacteria</taxon>
        <taxon>Acetobacterales</taxon>
        <taxon>Acetobacteraceae</taxon>
        <taxon>Lichenicoccus</taxon>
    </lineage>
</organism>
<dbReference type="OrthoDB" id="7281278at2"/>
<evidence type="ECO:0000256" key="2">
    <source>
        <dbReference type="SAM" id="Phobius"/>
    </source>
</evidence>